<accession>A0A0C9SR36</accession>
<dbReference type="AlphaFoldDB" id="A0A0C9SR36"/>
<evidence type="ECO:0000313" key="2">
    <source>
        <dbReference type="Proteomes" id="UP000053263"/>
    </source>
</evidence>
<proteinExistence type="predicted"/>
<dbReference type="HOGENOM" id="CLU_2590742_0_0_1"/>
<name>A0A0C9SR36_PLICR</name>
<dbReference type="Proteomes" id="UP000053263">
    <property type="component" value="Unassembled WGS sequence"/>
</dbReference>
<protein>
    <submittedName>
        <fullName evidence="1">Uncharacterized protein</fullName>
    </submittedName>
</protein>
<evidence type="ECO:0000313" key="1">
    <source>
        <dbReference type="EMBL" id="KII84297.1"/>
    </source>
</evidence>
<reference evidence="1 2" key="1">
    <citation type="submission" date="2014-06" db="EMBL/GenBank/DDBJ databases">
        <title>Evolutionary Origins and Diversification of the Mycorrhizal Mutualists.</title>
        <authorList>
            <consortium name="DOE Joint Genome Institute"/>
            <consortium name="Mycorrhizal Genomics Consortium"/>
            <person name="Kohler A."/>
            <person name="Kuo A."/>
            <person name="Nagy L.G."/>
            <person name="Floudas D."/>
            <person name="Copeland A."/>
            <person name="Barry K.W."/>
            <person name="Cichocki N."/>
            <person name="Veneault-Fourrey C."/>
            <person name="LaButti K."/>
            <person name="Lindquist E.A."/>
            <person name="Lipzen A."/>
            <person name="Lundell T."/>
            <person name="Morin E."/>
            <person name="Murat C."/>
            <person name="Riley R."/>
            <person name="Ohm R."/>
            <person name="Sun H."/>
            <person name="Tunlid A."/>
            <person name="Henrissat B."/>
            <person name="Grigoriev I.V."/>
            <person name="Hibbett D.S."/>
            <person name="Martin F."/>
        </authorList>
    </citation>
    <scope>NUCLEOTIDE SEQUENCE [LARGE SCALE GENOMIC DNA]</scope>
    <source>
        <strain evidence="1 2">FD-325 SS-3</strain>
    </source>
</reference>
<sequence length="80" mass="7653">MHSTVAAAEVVVVADYGDIAVEVAVIAAIVADIQAAVGTDTARTAAAEDTAAAGVGAGRSAQDSRTVDSRTAAVAVAAGN</sequence>
<keyword evidence="2" id="KW-1185">Reference proteome</keyword>
<organism evidence="1 2">
    <name type="scientific">Plicaturopsis crispa FD-325 SS-3</name>
    <dbReference type="NCBI Taxonomy" id="944288"/>
    <lineage>
        <taxon>Eukaryota</taxon>
        <taxon>Fungi</taxon>
        <taxon>Dikarya</taxon>
        <taxon>Basidiomycota</taxon>
        <taxon>Agaricomycotina</taxon>
        <taxon>Agaricomycetes</taxon>
        <taxon>Agaricomycetidae</taxon>
        <taxon>Amylocorticiales</taxon>
        <taxon>Amylocorticiaceae</taxon>
        <taxon>Plicatura</taxon>
        <taxon>Plicaturopsis crispa</taxon>
    </lineage>
</organism>
<dbReference type="EMBL" id="KN832571">
    <property type="protein sequence ID" value="KII84297.1"/>
    <property type="molecule type" value="Genomic_DNA"/>
</dbReference>
<gene>
    <name evidence="1" type="ORF">PLICRDRAFT_46158</name>
</gene>